<accession>A0A9J5W5K2</accession>
<keyword evidence="1" id="KW-1133">Transmembrane helix</keyword>
<feature type="transmembrane region" description="Helical" evidence="1">
    <location>
        <begin position="6"/>
        <end position="28"/>
    </location>
</feature>
<keyword evidence="1" id="KW-0812">Transmembrane</keyword>
<dbReference type="Proteomes" id="UP000824120">
    <property type="component" value="Chromosome 12"/>
</dbReference>
<dbReference type="EMBL" id="JACXVP010000012">
    <property type="protein sequence ID" value="KAG5570794.1"/>
    <property type="molecule type" value="Genomic_DNA"/>
</dbReference>
<evidence type="ECO:0000313" key="2">
    <source>
        <dbReference type="EMBL" id="KAG5570794.1"/>
    </source>
</evidence>
<evidence type="ECO:0000313" key="3">
    <source>
        <dbReference type="Proteomes" id="UP000824120"/>
    </source>
</evidence>
<evidence type="ECO:0000256" key="1">
    <source>
        <dbReference type="SAM" id="Phobius"/>
    </source>
</evidence>
<name>A0A9J5W5K2_SOLCO</name>
<dbReference type="AlphaFoldDB" id="A0A9J5W5K2"/>
<comment type="caution">
    <text evidence="2">The sequence shown here is derived from an EMBL/GenBank/DDBJ whole genome shotgun (WGS) entry which is preliminary data.</text>
</comment>
<organism evidence="2 3">
    <name type="scientific">Solanum commersonii</name>
    <name type="common">Commerson's wild potato</name>
    <name type="synonym">Commerson's nightshade</name>
    <dbReference type="NCBI Taxonomy" id="4109"/>
    <lineage>
        <taxon>Eukaryota</taxon>
        <taxon>Viridiplantae</taxon>
        <taxon>Streptophyta</taxon>
        <taxon>Embryophyta</taxon>
        <taxon>Tracheophyta</taxon>
        <taxon>Spermatophyta</taxon>
        <taxon>Magnoliopsida</taxon>
        <taxon>eudicotyledons</taxon>
        <taxon>Gunneridae</taxon>
        <taxon>Pentapetalae</taxon>
        <taxon>asterids</taxon>
        <taxon>lamiids</taxon>
        <taxon>Solanales</taxon>
        <taxon>Solanaceae</taxon>
        <taxon>Solanoideae</taxon>
        <taxon>Solaneae</taxon>
        <taxon>Solanum</taxon>
    </lineage>
</organism>
<reference evidence="2 3" key="1">
    <citation type="submission" date="2020-09" db="EMBL/GenBank/DDBJ databases">
        <title>De no assembly of potato wild relative species, Solanum commersonii.</title>
        <authorList>
            <person name="Cho K."/>
        </authorList>
    </citation>
    <scope>NUCLEOTIDE SEQUENCE [LARGE SCALE GENOMIC DNA]</scope>
    <source>
        <strain evidence="2">LZ3.2</strain>
        <tissue evidence="2">Leaf</tissue>
    </source>
</reference>
<feature type="transmembrane region" description="Helical" evidence="1">
    <location>
        <begin position="35"/>
        <end position="54"/>
    </location>
</feature>
<sequence>MLPPWTNPSLCLLLLWIINVMLMFFLIVEESATRVPWVVLQLHLVSLLTYFPPYPFPLVSSHYLSTGDHVKTCMGSSSLPPFTSVDGFLQV</sequence>
<keyword evidence="1" id="KW-0472">Membrane</keyword>
<proteinExistence type="predicted"/>
<protein>
    <submittedName>
        <fullName evidence="2">Uncharacterized protein</fullName>
    </submittedName>
</protein>
<keyword evidence="3" id="KW-1185">Reference proteome</keyword>
<gene>
    <name evidence="2" type="ORF">H5410_060560</name>
</gene>
<dbReference type="OrthoDB" id="10518385at2759"/>